<dbReference type="EMBL" id="BAABWU010000007">
    <property type="protein sequence ID" value="GAA6196771.1"/>
    <property type="molecule type" value="Genomic_DNA"/>
</dbReference>
<keyword evidence="1" id="KW-0812">Transmembrane</keyword>
<evidence type="ECO:0000313" key="2">
    <source>
        <dbReference type="EMBL" id="GAA6196771.1"/>
    </source>
</evidence>
<feature type="transmembrane region" description="Helical" evidence="1">
    <location>
        <begin position="27"/>
        <end position="50"/>
    </location>
</feature>
<reference evidence="2 3" key="1">
    <citation type="submission" date="2024-04" db="EMBL/GenBank/DDBJ databases">
        <title>Draft genome sequence of Pseudophaeobacter arcticus NBRC 116598.</title>
        <authorList>
            <person name="Miyakawa T."/>
            <person name="Kusuya Y."/>
            <person name="Miura T."/>
        </authorList>
    </citation>
    <scope>NUCLEOTIDE SEQUENCE [LARGE SCALE GENOMIC DNA]</scope>
    <source>
        <strain evidence="2 3">SU-CL00105</strain>
    </source>
</reference>
<evidence type="ECO:0000313" key="3">
    <source>
        <dbReference type="Proteomes" id="UP001441944"/>
    </source>
</evidence>
<dbReference type="Proteomes" id="UP001441944">
    <property type="component" value="Unassembled WGS sequence"/>
</dbReference>
<sequence length="51" mass="5667">MMVNEGMKKQTPVLGQIAPNPKLTLSAAFAVASVLSIPVFLLLSLMEWWFF</sequence>
<keyword evidence="1" id="KW-0472">Membrane</keyword>
<proteinExistence type="predicted"/>
<protein>
    <submittedName>
        <fullName evidence="2">Uncharacterized protein</fullName>
    </submittedName>
</protein>
<organism evidence="2 3">
    <name type="scientific">Pseudophaeobacter arcticus</name>
    <dbReference type="NCBI Taxonomy" id="385492"/>
    <lineage>
        <taxon>Bacteria</taxon>
        <taxon>Pseudomonadati</taxon>
        <taxon>Pseudomonadota</taxon>
        <taxon>Alphaproteobacteria</taxon>
        <taxon>Rhodobacterales</taxon>
        <taxon>Paracoccaceae</taxon>
        <taxon>Pseudophaeobacter</taxon>
    </lineage>
</organism>
<gene>
    <name evidence="2" type="ORF">NBRC116598_22150</name>
</gene>
<evidence type="ECO:0000256" key="1">
    <source>
        <dbReference type="SAM" id="Phobius"/>
    </source>
</evidence>
<dbReference type="RefSeq" id="WP_353399952.1">
    <property type="nucleotide sequence ID" value="NZ_BAABWU010000007.1"/>
</dbReference>
<keyword evidence="1" id="KW-1133">Transmembrane helix</keyword>
<comment type="caution">
    <text evidence="2">The sequence shown here is derived from an EMBL/GenBank/DDBJ whole genome shotgun (WGS) entry which is preliminary data.</text>
</comment>
<keyword evidence="3" id="KW-1185">Reference proteome</keyword>
<accession>A0ABQ0ALM5</accession>
<name>A0ABQ0ALM5_9RHOB</name>